<comment type="similarity">
    <text evidence="4">Belongs to the HSF family.</text>
</comment>
<feature type="compositionally biased region" description="Low complexity" evidence="5">
    <location>
        <begin position="1"/>
        <end position="12"/>
    </location>
</feature>
<proteinExistence type="inferred from homology"/>
<feature type="compositionally biased region" description="Basic and acidic residues" evidence="5">
    <location>
        <begin position="27"/>
        <end position="45"/>
    </location>
</feature>
<dbReference type="HOGENOM" id="CLU_451680_0_0_1"/>
<feature type="domain" description="HSF-type DNA-binding" evidence="6">
    <location>
        <begin position="128"/>
        <end position="224"/>
    </location>
</feature>
<evidence type="ECO:0000313" key="7">
    <source>
        <dbReference type="EMBL" id="EED94879.1"/>
    </source>
</evidence>
<dbReference type="PANTHER" id="PTHR10015:SF206">
    <property type="entry name" value="HSF-TYPE DNA-BINDING DOMAIN-CONTAINING PROTEIN"/>
    <property type="match status" value="1"/>
</dbReference>
<evidence type="ECO:0000313" key="8">
    <source>
        <dbReference type="Proteomes" id="UP000001449"/>
    </source>
</evidence>
<name>B8BV59_THAPS</name>
<evidence type="ECO:0000259" key="6">
    <source>
        <dbReference type="SMART" id="SM00415"/>
    </source>
</evidence>
<evidence type="ECO:0000256" key="2">
    <source>
        <dbReference type="ARBA" id="ARBA00023125"/>
    </source>
</evidence>
<dbReference type="InParanoid" id="B8BV59"/>
<dbReference type="FunFam" id="1.10.10.10:FF:000479">
    <property type="entry name" value="Predicted protein"/>
    <property type="match status" value="1"/>
</dbReference>
<dbReference type="KEGG" id="tps:THAPSDRAFT_2720"/>
<reference evidence="7 8" key="1">
    <citation type="journal article" date="2004" name="Science">
        <title>The genome of the diatom Thalassiosira pseudonana: ecology, evolution, and metabolism.</title>
        <authorList>
            <person name="Armbrust E.V."/>
            <person name="Berges J.A."/>
            <person name="Bowler C."/>
            <person name="Green B.R."/>
            <person name="Martinez D."/>
            <person name="Putnam N.H."/>
            <person name="Zhou S."/>
            <person name="Allen A.E."/>
            <person name="Apt K.E."/>
            <person name="Bechner M."/>
            <person name="Brzezinski M.A."/>
            <person name="Chaal B.K."/>
            <person name="Chiovitti A."/>
            <person name="Davis A.K."/>
            <person name="Demarest M.S."/>
            <person name="Detter J.C."/>
            <person name="Glavina T."/>
            <person name="Goodstein D."/>
            <person name="Hadi M.Z."/>
            <person name="Hellsten U."/>
            <person name="Hildebrand M."/>
            <person name="Jenkins B.D."/>
            <person name="Jurka J."/>
            <person name="Kapitonov V.V."/>
            <person name="Kroger N."/>
            <person name="Lau W.W."/>
            <person name="Lane T.W."/>
            <person name="Larimer F.W."/>
            <person name="Lippmeier J.C."/>
            <person name="Lucas S."/>
            <person name="Medina M."/>
            <person name="Montsant A."/>
            <person name="Obornik M."/>
            <person name="Parker M.S."/>
            <person name="Palenik B."/>
            <person name="Pazour G.J."/>
            <person name="Richardson P.M."/>
            <person name="Rynearson T.A."/>
            <person name="Saito M.A."/>
            <person name="Schwartz D.C."/>
            <person name="Thamatrakoln K."/>
            <person name="Valentin K."/>
            <person name="Vardi A."/>
            <person name="Wilkerson F.P."/>
            <person name="Rokhsar D.S."/>
        </authorList>
    </citation>
    <scope>NUCLEOTIDE SEQUENCE [LARGE SCALE GENOMIC DNA]</scope>
    <source>
        <strain evidence="7 8">CCMP1335</strain>
    </source>
</reference>
<dbReference type="SMART" id="SM00415">
    <property type="entry name" value="HSF"/>
    <property type="match status" value="1"/>
</dbReference>
<dbReference type="PRINTS" id="PR00056">
    <property type="entry name" value="HSFDOMAIN"/>
</dbReference>
<dbReference type="SUPFAM" id="SSF46785">
    <property type="entry name" value="Winged helix' DNA-binding domain"/>
    <property type="match status" value="1"/>
</dbReference>
<evidence type="ECO:0000256" key="3">
    <source>
        <dbReference type="ARBA" id="ARBA00023242"/>
    </source>
</evidence>
<feature type="region of interest" description="Disordered" evidence="5">
    <location>
        <begin position="298"/>
        <end position="317"/>
    </location>
</feature>
<dbReference type="Proteomes" id="UP000001449">
    <property type="component" value="Chromosome 2"/>
</dbReference>
<dbReference type="eggNOG" id="KOG0627">
    <property type="taxonomic scope" value="Eukaryota"/>
</dbReference>
<dbReference type="InterPro" id="IPR036388">
    <property type="entry name" value="WH-like_DNA-bd_sf"/>
</dbReference>
<gene>
    <name evidence="7" type="ORF">THAPSDRAFT_2720</name>
</gene>
<dbReference type="PaxDb" id="35128-Thaps2720"/>
<dbReference type="GO" id="GO:0003700">
    <property type="term" value="F:DNA-binding transcription factor activity"/>
    <property type="evidence" value="ECO:0007669"/>
    <property type="project" value="InterPro"/>
</dbReference>
<evidence type="ECO:0000256" key="5">
    <source>
        <dbReference type="SAM" id="MobiDB-lite"/>
    </source>
</evidence>
<dbReference type="AlphaFoldDB" id="B8BV59"/>
<dbReference type="PANTHER" id="PTHR10015">
    <property type="entry name" value="HEAT SHOCK TRANSCRIPTION FACTOR"/>
    <property type="match status" value="1"/>
</dbReference>
<organism evidence="7 8">
    <name type="scientific">Thalassiosira pseudonana</name>
    <name type="common">Marine diatom</name>
    <name type="synonym">Cyclotella nana</name>
    <dbReference type="NCBI Taxonomy" id="35128"/>
    <lineage>
        <taxon>Eukaryota</taxon>
        <taxon>Sar</taxon>
        <taxon>Stramenopiles</taxon>
        <taxon>Ochrophyta</taxon>
        <taxon>Bacillariophyta</taxon>
        <taxon>Coscinodiscophyceae</taxon>
        <taxon>Thalassiosirophycidae</taxon>
        <taxon>Thalassiosirales</taxon>
        <taxon>Thalassiosiraceae</taxon>
        <taxon>Thalassiosira</taxon>
    </lineage>
</organism>
<feature type="region of interest" description="Disordered" evidence="5">
    <location>
        <begin position="1"/>
        <end position="95"/>
    </location>
</feature>
<sequence>MNTNSNNNILNNKGKSDVESNSSSSGYERDISRNDEQSERVEASPRRKKMEIESSFDVKQGNSASVTSDISDDSTHGNKWVTPATSSTHRPESVAETTQVLPFSIGNYIDHSLDVDDASIRSFAPPHRKPNFIESLFAILSNPELSSVITWTPHGRSFVIVDHDTFSRDVLPAYYRHNNISSFIRQLNGYSFNRIKGKTEKTKSYYHEYFLRNLPHLANRIRRCKSKVSDGKTLATEKDLARVSSERPLPREMNEHDTCVIAVNAINMQVDEEHRIGKGINTKSPSGVVLPKSSNAFVQPTTAQSNQQASESSSLIVPGPPLPYASATGVGVMSTSASNSALLSPLTGLQGILSIQVQQYPNIPHPLNNATYAATNNVLSNIFGGVQPPALQGLFVPQTQTYANFHQPLYSSSCSGNQSNVIGRQSLNGYQLPLPYLRFLNRWQPASIIAAITNTILASCRSQLAQRNQQNTTAQQAQITLLSNAIQSGLLNSLAPAPLPVMPSQQQTVDINSAITDVILRYVREDLARTQPAAEQNQIISMANVLESGVQTNLQVAPPPTVQTSPGTSPTLAAAQLLSNFRSELQATCQTKKNDGTPETSPERS</sequence>
<dbReference type="Pfam" id="PF00447">
    <property type="entry name" value="HSF_DNA-bind"/>
    <property type="match status" value="1"/>
</dbReference>
<keyword evidence="2" id="KW-0238">DNA-binding</keyword>
<accession>B8BV59</accession>
<keyword evidence="3" id="KW-0539">Nucleus</keyword>
<comment type="subcellular location">
    <subcellularLocation>
        <location evidence="1">Nucleus</location>
    </subcellularLocation>
</comment>
<dbReference type="GO" id="GO:0043565">
    <property type="term" value="F:sequence-specific DNA binding"/>
    <property type="evidence" value="ECO:0007669"/>
    <property type="project" value="InterPro"/>
</dbReference>
<protein>
    <recommendedName>
        <fullName evidence="6">HSF-type DNA-binding domain-containing protein</fullName>
    </recommendedName>
</protein>
<evidence type="ECO:0000256" key="1">
    <source>
        <dbReference type="ARBA" id="ARBA00004123"/>
    </source>
</evidence>
<dbReference type="EMBL" id="CM000639">
    <property type="protein sequence ID" value="EED94879.1"/>
    <property type="molecule type" value="Genomic_DNA"/>
</dbReference>
<dbReference type="InterPro" id="IPR036390">
    <property type="entry name" value="WH_DNA-bd_sf"/>
</dbReference>
<feature type="compositionally biased region" description="Polar residues" evidence="5">
    <location>
        <begin position="60"/>
        <end position="69"/>
    </location>
</feature>
<feature type="compositionally biased region" description="Low complexity" evidence="5">
    <location>
        <begin position="303"/>
        <end position="314"/>
    </location>
</feature>
<dbReference type="GeneID" id="7443097"/>
<evidence type="ECO:0000256" key="4">
    <source>
        <dbReference type="RuleBase" id="RU004020"/>
    </source>
</evidence>
<reference evidence="7 8" key="2">
    <citation type="journal article" date="2008" name="Nature">
        <title>The Phaeodactylum genome reveals the evolutionary history of diatom genomes.</title>
        <authorList>
            <person name="Bowler C."/>
            <person name="Allen A.E."/>
            <person name="Badger J.H."/>
            <person name="Grimwood J."/>
            <person name="Jabbari K."/>
            <person name="Kuo A."/>
            <person name="Maheswari U."/>
            <person name="Martens C."/>
            <person name="Maumus F."/>
            <person name="Otillar R.P."/>
            <person name="Rayko E."/>
            <person name="Salamov A."/>
            <person name="Vandepoele K."/>
            <person name="Beszteri B."/>
            <person name="Gruber A."/>
            <person name="Heijde M."/>
            <person name="Katinka M."/>
            <person name="Mock T."/>
            <person name="Valentin K."/>
            <person name="Verret F."/>
            <person name="Berges J.A."/>
            <person name="Brownlee C."/>
            <person name="Cadoret J.P."/>
            <person name="Chiovitti A."/>
            <person name="Choi C.J."/>
            <person name="Coesel S."/>
            <person name="De Martino A."/>
            <person name="Detter J.C."/>
            <person name="Durkin C."/>
            <person name="Falciatore A."/>
            <person name="Fournet J."/>
            <person name="Haruta M."/>
            <person name="Huysman M.J."/>
            <person name="Jenkins B.D."/>
            <person name="Jiroutova K."/>
            <person name="Jorgensen R.E."/>
            <person name="Joubert Y."/>
            <person name="Kaplan A."/>
            <person name="Kroger N."/>
            <person name="Kroth P.G."/>
            <person name="La Roche J."/>
            <person name="Lindquist E."/>
            <person name="Lommer M."/>
            <person name="Martin-Jezequel V."/>
            <person name="Lopez P.J."/>
            <person name="Lucas S."/>
            <person name="Mangogna M."/>
            <person name="McGinnis K."/>
            <person name="Medlin L.K."/>
            <person name="Montsant A."/>
            <person name="Oudot-Le Secq M.P."/>
            <person name="Napoli C."/>
            <person name="Obornik M."/>
            <person name="Parker M.S."/>
            <person name="Petit J.L."/>
            <person name="Porcel B.M."/>
            <person name="Poulsen N."/>
            <person name="Robison M."/>
            <person name="Rychlewski L."/>
            <person name="Rynearson T.A."/>
            <person name="Schmutz J."/>
            <person name="Shapiro H."/>
            <person name="Siaut M."/>
            <person name="Stanley M."/>
            <person name="Sussman M.R."/>
            <person name="Taylor A.R."/>
            <person name="Vardi A."/>
            <person name="von Dassow P."/>
            <person name="Vyverman W."/>
            <person name="Willis A."/>
            <person name="Wyrwicz L.S."/>
            <person name="Rokhsar D.S."/>
            <person name="Weissenbach J."/>
            <person name="Armbrust E.V."/>
            <person name="Green B.R."/>
            <person name="Van de Peer Y."/>
            <person name="Grigoriev I.V."/>
        </authorList>
    </citation>
    <scope>NUCLEOTIDE SEQUENCE [LARGE SCALE GENOMIC DNA]</scope>
    <source>
        <strain evidence="7 8">CCMP1335</strain>
    </source>
</reference>
<keyword evidence="8" id="KW-1185">Reference proteome</keyword>
<dbReference type="RefSeq" id="XP_002287436.1">
    <property type="nucleotide sequence ID" value="XM_002287400.1"/>
</dbReference>
<dbReference type="GO" id="GO:0005634">
    <property type="term" value="C:nucleus"/>
    <property type="evidence" value="ECO:0007669"/>
    <property type="project" value="UniProtKB-SubCell"/>
</dbReference>
<dbReference type="InterPro" id="IPR000232">
    <property type="entry name" value="HSF_DNA-bd"/>
</dbReference>
<dbReference type="Gene3D" id="1.10.10.10">
    <property type="entry name" value="Winged helix-like DNA-binding domain superfamily/Winged helix DNA-binding domain"/>
    <property type="match status" value="1"/>
</dbReference>